<dbReference type="GO" id="GO:0005524">
    <property type="term" value="F:ATP binding"/>
    <property type="evidence" value="ECO:0007669"/>
    <property type="project" value="InterPro"/>
</dbReference>
<evidence type="ECO:0000256" key="3">
    <source>
        <dbReference type="ARBA" id="ARBA00013308"/>
    </source>
</evidence>
<organism evidence="12 13">
    <name type="scientific">Cronobacter phage A24</name>
    <dbReference type="NCBI Taxonomy" id="2795745"/>
    <lineage>
        <taxon>Viruses</taxon>
        <taxon>Duplodnaviria</taxon>
        <taxon>Heunggongvirae</taxon>
        <taxon>Uroviricota</taxon>
        <taxon>Caudoviricetes</taxon>
        <taxon>Grimontviridae</taxon>
        <taxon>Crifsvirus</taxon>
        <taxon>Crifsvirus A24</taxon>
    </lineage>
</organism>
<reference evidence="12 13" key="1">
    <citation type="submission" date="2020-12" db="EMBL/GenBank/DDBJ databases">
        <authorList>
            <person name="Luo D."/>
            <person name="Li C."/>
            <person name="Zeng H."/>
        </authorList>
    </citation>
    <scope>NUCLEOTIDE SEQUENCE [LARGE SCALE GENOMIC DNA]</scope>
</reference>
<dbReference type="Gene3D" id="3.30.470.30">
    <property type="entry name" value="DNA ligase/mRNA capping enzyme"/>
    <property type="match status" value="1"/>
</dbReference>
<evidence type="ECO:0000256" key="6">
    <source>
        <dbReference type="ARBA" id="ARBA00022763"/>
    </source>
</evidence>
<dbReference type="SUPFAM" id="SSF56091">
    <property type="entry name" value="DNA ligase/mRNA capping enzyme, catalytic domain"/>
    <property type="match status" value="1"/>
</dbReference>
<evidence type="ECO:0000313" key="12">
    <source>
        <dbReference type="EMBL" id="QQG33659.1"/>
    </source>
</evidence>
<comment type="similarity">
    <text evidence="2">Belongs to the ATP-dependent DNA ligase family.</text>
</comment>
<dbReference type="Gene3D" id="3.30.1490.70">
    <property type="match status" value="1"/>
</dbReference>
<dbReference type="GO" id="GO:0006310">
    <property type="term" value="P:DNA recombination"/>
    <property type="evidence" value="ECO:0007669"/>
    <property type="project" value="InterPro"/>
</dbReference>
<comment type="subcellular location">
    <subcellularLocation>
        <location evidence="1">Virion</location>
    </subcellularLocation>
</comment>
<evidence type="ECO:0000256" key="4">
    <source>
        <dbReference type="ARBA" id="ARBA00022598"/>
    </source>
</evidence>
<dbReference type="RefSeq" id="YP_010671907.1">
    <property type="nucleotide sequence ID" value="NC_070973.1"/>
</dbReference>
<dbReference type="GO" id="GO:0006260">
    <property type="term" value="P:DNA replication"/>
    <property type="evidence" value="ECO:0007669"/>
    <property type="project" value="UniProtKB-KW"/>
</dbReference>
<evidence type="ECO:0000256" key="2">
    <source>
        <dbReference type="ARBA" id="ARBA00007572"/>
    </source>
</evidence>
<dbReference type="EMBL" id="MW343794">
    <property type="protein sequence ID" value="QQG33659.1"/>
    <property type="molecule type" value="Genomic_DNA"/>
</dbReference>
<keyword evidence="8" id="KW-0234">DNA repair</keyword>
<dbReference type="InterPro" id="IPR012340">
    <property type="entry name" value="NA-bd_OB-fold"/>
</dbReference>
<evidence type="ECO:0000256" key="7">
    <source>
        <dbReference type="ARBA" id="ARBA00022844"/>
    </source>
</evidence>
<dbReference type="CDD" id="cd07896">
    <property type="entry name" value="Adenylation_kDNA_ligase_like"/>
    <property type="match status" value="1"/>
</dbReference>
<dbReference type="SUPFAM" id="SSF50249">
    <property type="entry name" value="Nucleic acid-binding proteins"/>
    <property type="match status" value="1"/>
</dbReference>
<evidence type="ECO:0000256" key="10">
    <source>
        <dbReference type="ARBA" id="ARBA00046002"/>
    </source>
</evidence>
<keyword evidence="13" id="KW-1185">Reference proteome</keyword>
<sequence>MKKELFAVDKNDNVKHWTVETNGAEIIVCHGRYLGKMQKKVTVCKAKNVGRANETTPEEQAILEAEAKYTKQIDKCYRATIEEARRVGQVLPMLAHNFLDHGHRISFPCYVSAKLDGVRCVATVNGTNVTLTSRGGKEYPCPEFIHDELVHLSYLTGITKFDGELYIHGVKLQHIVSAVKKPNELTPKLKYHIFDLPNTDKWEDRWLKLKEIKTKHRLDYMEIVDCIKVENKLSAEMMLHKYMGQGYEGLMLRNLDGKYEYNHRSADLQKWKIMQDLEAKVISVTEDKNGEGVLTCHIAGKPDKIFDVKMRGTHEERLFANQKKLIGKWIVVIYQAFTEAGLPQFPVGSHVRECDEKGNPIE</sequence>
<accession>A0A7T5QXS3</accession>
<comment type="function">
    <text evidence="10">Very low-fidelity DNA ligase that seals nicks in double-stranded DNA during DNA repair. Together with the viral repair DNA polymerase X, fills the single nucleotide gaps generated by the AP endonuclease. It is not essential for viral replication and recombination. Displays a very low adenylation activity towards DNA with 3'-dideoxy- or 3'-amino-terminated nicks compared to regular nick DNA.</text>
</comment>
<feature type="domain" description="ATP-dependent DNA ligase family profile" evidence="11">
    <location>
        <begin position="92"/>
        <end position="272"/>
    </location>
</feature>
<dbReference type="Proteomes" id="UP000595896">
    <property type="component" value="Segment"/>
</dbReference>
<dbReference type="InterPro" id="IPR012310">
    <property type="entry name" value="DNA_ligase_ATP-dep_cent"/>
</dbReference>
<name>A0A7T5QXS3_9CAUD</name>
<dbReference type="KEGG" id="vg:77948169"/>
<dbReference type="Gene3D" id="2.40.50.140">
    <property type="entry name" value="Nucleic acid-binding proteins"/>
    <property type="match status" value="1"/>
</dbReference>
<dbReference type="PANTHER" id="PTHR47810:SF5">
    <property type="entry name" value="LIGASE, PUTATIVE-RELATED"/>
    <property type="match status" value="1"/>
</dbReference>
<dbReference type="GO" id="GO:0044423">
    <property type="term" value="C:virion component"/>
    <property type="evidence" value="ECO:0007669"/>
    <property type="project" value="UniProtKB-KW"/>
</dbReference>
<evidence type="ECO:0000256" key="9">
    <source>
        <dbReference type="ARBA" id="ARBA00032896"/>
    </source>
</evidence>
<evidence type="ECO:0000313" key="13">
    <source>
        <dbReference type="Proteomes" id="UP000595896"/>
    </source>
</evidence>
<evidence type="ECO:0000256" key="8">
    <source>
        <dbReference type="ARBA" id="ARBA00023204"/>
    </source>
</evidence>
<dbReference type="Pfam" id="PF01068">
    <property type="entry name" value="DNA_ligase_A_M"/>
    <property type="match status" value="1"/>
</dbReference>
<evidence type="ECO:0000256" key="1">
    <source>
        <dbReference type="ARBA" id="ARBA00004328"/>
    </source>
</evidence>
<dbReference type="GO" id="GO:0003910">
    <property type="term" value="F:DNA ligase (ATP) activity"/>
    <property type="evidence" value="ECO:0007669"/>
    <property type="project" value="InterPro"/>
</dbReference>
<proteinExistence type="inferred from homology"/>
<keyword evidence="6" id="KW-0227">DNA damage</keyword>
<dbReference type="InterPro" id="IPR050326">
    <property type="entry name" value="NAD_dep_DNA_ligaseB"/>
</dbReference>
<keyword evidence="4 12" id="KW-0436">Ligase</keyword>
<dbReference type="GeneID" id="77948169"/>
<evidence type="ECO:0000259" key="11">
    <source>
        <dbReference type="Pfam" id="PF01068"/>
    </source>
</evidence>
<keyword evidence="7" id="KW-0946">Virion</keyword>
<dbReference type="GO" id="GO:0006281">
    <property type="term" value="P:DNA repair"/>
    <property type="evidence" value="ECO:0007669"/>
    <property type="project" value="UniProtKB-KW"/>
</dbReference>
<protein>
    <recommendedName>
        <fullName evidence="3">DNA ligase</fullName>
    </recommendedName>
    <alternativeName>
        <fullName evidence="9">Polydeoxyribonucleotide synthase [ATP]</fullName>
    </alternativeName>
</protein>
<dbReference type="PANTHER" id="PTHR47810">
    <property type="entry name" value="DNA LIGASE"/>
    <property type="match status" value="1"/>
</dbReference>
<keyword evidence="5" id="KW-0235">DNA replication</keyword>
<evidence type="ECO:0000256" key="5">
    <source>
        <dbReference type="ARBA" id="ARBA00022705"/>
    </source>
</evidence>